<dbReference type="AlphaFoldDB" id="A0A7V9Z1K1"/>
<reference evidence="1 2" key="1">
    <citation type="submission" date="2020-07" db="EMBL/GenBank/DDBJ databases">
        <title>Genomic Encyclopedia of Type Strains, Phase IV (KMG-IV): sequencing the most valuable type-strain genomes for metagenomic binning, comparative biology and taxonomic classification.</title>
        <authorList>
            <person name="Goeker M."/>
        </authorList>
    </citation>
    <scope>NUCLEOTIDE SEQUENCE [LARGE SCALE GENOMIC DNA]</scope>
    <source>
        <strain evidence="1 2">DSM 25220</strain>
    </source>
</reference>
<gene>
    <name evidence="1" type="ORF">HNQ85_002726</name>
</gene>
<name>A0A7V9Z1K1_9BACL</name>
<dbReference type="EMBL" id="JACDUU010000006">
    <property type="protein sequence ID" value="MBA2872417.1"/>
    <property type="molecule type" value="Genomic_DNA"/>
</dbReference>
<protein>
    <submittedName>
        <fullName evidence="1">Uncharacterized protein</fullName>
    </submittedName>
</protein>
<organism evidence="1 2">
    <name type="scientific">[Anoxybacillus] calidus</name>
    <dbReference type="NCBI Taxonomy" id="575178"/>
    <lineage>
        <taxon>Bacteria</taxon>
        <taxon>Bacillati</taxon>
        <taxon>Bacillota</taxon>
        <taxon>Bacilli</taxon>
        <taxon>Bacillales</taxon>
        <taxon>Anoxybacillaceae</taxon>
        <taxon>Paranoxybacillus</taxon>
    </lineage>
</organism>
<sequence>MEVDSQQQMTKNQRKIKQYSSLFRVMQRQNVVDPILLWYTVSPVRKEKLEQWCKEYGVSCEVLCKHDF</sequence>
<keyword evidence="2" id="KW-1185">Reference proteome</keyword>
<proteinExistence type="predicted"/>
<comment type="caution">
    <text evidence="1">The sequence shown here is derived from an EMBL/GenBank/DDBJ whole genome shotgun (WGS) entry which is preliminary data.</text>
</comment>
<accession>A0A7V9Z1K1</accession>
<dbReference type="Proteomes" id="UP000580891">
    <property type="component" value="Unassembled WGS sequence"/>
</dbReference>
<evidence type="ECO:0000313" key="2">
    <source>
        <dbReference type="Proteomes" id="UP000580891"/>
    </source>
</evidence>
<dbReference type="RefSeq" id="WP_181538174.1">
    <property type="nucleotide sequence ID" value="NZ_JACDUU010000006.1"/>
</dbReference>
<evidence type="ECO:0000313" key="1">
    <source>
        <dbReference type="EMBL" id="MBA2872417.1"/>
    </source>
</evidence>